<dbReference type="InterPro" id="IPR044884">
    <property type="entry name" value="Ribosomal_mL55_sf"/>
</dbReference>
<reference evidence="1 2" key="2">
    <citation type="submission" date="2018-11" db="EMBL/GenBank/DDBJ databases">
        <authorList>
            <consortium name="Pathogen Informatics"/>
        </authorList>
    </citation>
    <scope>NUCLEOTIDE SEQUENCE [LARGE SCALE GENOMIC DNA]</scope>
</reference>
<dbReference type="STRING" id="102285.A0A0R3TCC4"/>
<dbReference type="GO" id="GO:0006412">
    <property type="term" value="P:translation"/>
    <property type="evidence" value="ECO:0007669"/>
    <property type="project" value="TreeGrafter"/>
</dbReference>
<organism evidence="3">
    <name type="scientific">Rodentolepis nana</name>
    <name type="common">Dwarf tapeworm</name>
    <name type="synonym">Hymenolepis nana</name>
    <dbReference type="NCBI Taxonomy" id="102285"/>
    <lineage>
        <taxon>Eukaryota</taxon>
        <taxon>Metazoa</taxon>
        <taxon>Spiralia</taxon>
        <taxon>Lophotrochozoa</taxon>
        <taxon>Platyhelminthes</taxon>
        <taxon>Cestoda</taxon>
        <taxon>Eucestoda</taxon>
        <taxon>Cyclophyllidea</taxon>
        <taxon>Hymenolepididae</taxon>
        <taxon>Rodentolepis</taxon>
    </lineage>
</organism>
<evidence type="ECO:0000313" key="1">
    <source>
        <dbReference type="EMBL" id="VDO00571.1"/>
    </source>
</evidence>
<sequence length="103" mass="12336">MKIPCCLSSSRVCVNRVNRNIYGRMYPVSLALPNGATIRIRYKEPRRLLQLPFNLEECDEEERMRRLLRRKPKARLELQDELSFEDSFDETAYDFLWSKPKPK</sequence>
<dbReference type="Proteomes" id="UP000278807">
    <property type="component" value="Unassembled WGS sequence"/>
</dbReference>
<dbReference type="Gene3D" id="6.20.130.20">
    <property type="entry name" value="Mitochondrial ribosomal protein L55"/>
    <property type="match status" value="1"/>
</dbReference>
<evidence type="ECO:0000313" key="2">
    <source>
        <dbReference type="Proteomes" id="UP000278807"/>
    </source>
</evidence>
<protein>
    <submittedName>
        <fullName evidence="3">39S ribosomal protein L55, mitochondrial</fullName>
    </submittedName>
</protein>
<dbReference type="WBParaSite" id="HNAJ_0000471301-mRNA-1">
    <property type="protein sequence ID" value="HNAJ_0000471301-mRNA-1"/>
    <property type="gene ID" value="HNAJ_0000471301"/>
</dbReference>
<gene>
    <name evidence="1" type="ORF">HNAJ_LOCUS4711</name>
</gene>
<proteinExistence type="predicted"/>
<keyword evidence="2" id="KW-1185">Reference proteome</keyword>
<dbReference type="InterPro" id="IPR018615">
    <property type="entry name" value="Ribosomal_mL55"/>
</dbReference>
<dbReference type="GO" id="GO:0005762">
    <property type="term" value="C:mitochondrial large ribosomal subunit"/>
    <property type="evidence" value="ECO:0007669"/>
    <property type="project" value="InterPro"/>
</dbReference>
<reference evidence="3" key="1">
    <citation type="submission" date="2017-02" db="UniProtKB">
        <authorList>
            <consortium name="WormBaseParasite"/>
        </authorList>
    </citation>
    <scope>IDENTIFICATION</scope>
</reference>
<accession>A0A0R3TCC4</accession>
<dbReference type="OrthoDB" id="9986315at2759"/>
<evidence type="ECO:0000313" key="3">
    <source>
        <dbReference type="WBParaSite" id="HNAJ_0000471301-mRNA-1"/>
    </source>
</evidence>
<dbReference type="Pfam" id="PF09776">
    <property type="entry name" value="Mitoc_L55"/>
    <property type="match status" value="1"/>
</dbReference>
<dbReference type="EMBL" id="UZAE01003533">
    <property type="protein sequence ID" value="VDO00571.1"/>
    <property type="molecule type" value="Genomic_DNA"/>
</dbReference>
<dbReference type="AlphaFoldDB" id="A0A0R3TCC4"/>
<dbReference type="GO" id="GO:0003735">
    <property type="term" value="F:structural constituent of ribosome"/>
    <property type="evidence" value="ECO:0007669"/>
    <property type="project" value="InterPro"/>
</dbReference>
<name>A0A0R3TCC4_RODNA</name>
<dbReference type="PANTHER" id="PTHR34095">
    <property type="entry name" value="39S RIBOSOMAL PROTEIN L55, MITOCHONDRIAL"/>
    <property type="match status" value="1"/>
</dbReference>
<dbReference type="PANTHER" id="PTHR34095:SF1">
    <property type="entry name" value="LARGE RIBOSOMAL SUBUNIT PROTEIN ML55"/>
    <property type="match status" value="1"/>
</dbReference>